<feature type="transmembrane region" description="Helical" evidence="9">
    <location>
        <begin position="244"/>
        <end position="261"/>
    </location>
</feature>
<keyword evidence="12" id="KW-1185">Reference proteome</keyword>
<proteinExistence type="inferred from homology"/>
<name>A0A1D7U8P2_9HYPH</name>
<evidence type="ECO:0000256" key="3">
    <source>
        <dbReference type="ARBA" id="ARBA00022448"/>
    </source>
</evidence>
<dbReference type="InterPro" id="IPR020846">
    <property type="entry name" value="MFS_dom"/>
</dbReference>
<feature type="transmembrane region" description="Helical" evidence="9">
    <location>
        <begin position="160"/>
        <end position="183"/>
    </location>
</feature>
<comment type="similarity">
    <text evidence="2">Belongs to the major facilitator superfamily. Metabolite:H+ Symporter (MHS) family (TC 2.A.1.6) family.</text>
</comment>
<evidence type="ECO:0000313" key="12">
    <source>
        <dbReference type="Proteomes" id="UP000094969"/>
    </source>
</evidence>
<feature type="transmembrane region" description="Helical" evidence="9">
    <location>
        <begin position="310"/>
        <end position="329"/>
    </location>
</feature>
<feature type="transmembrane region" description="Helical" evidence="9">
    <location>
        <begin position="373"/>
        <end position="395"/>
    </location>
</feature>
<dbReference type="AlphaFoldDB" id="A0A1D7U8P2"/>
<dbReference type="STRING" id="1526658.BHK69_27855"/>
<keyword evidence="5 9" id="KW-0812">Transmembrane</keyword>
<dbReference type="PANTHER" id="PTHR43528:SF1">
    <property type="entry name" value="ALPHA-KETOGLUTARATE PERMEASE"/>
    <property type="match status" value="1"/>
</dbReference>
<evidence type="ECO:0000256" key="7">
    <source>
        <dbReference type="ARBA" id="ARBA00022989"/>
    </source>
</evidence>
<dbReference type="SUPFAM" id="SSF103473">
    <property type="entry name" value="MFS general substrate transporter"/>
    <property type="match status" value="1"/>
</dbReference>
<comment type="subcellular location">
    <subcellularLocation>
        <location evidence="1">Cell membrane</location>
        <topology evidence="1">Multi-pass membrane protein</topology>
    </subcellularLocation>
</comment>
<feature type="transmembrane region" description="Helical" evidence="9">
    <location>
        <begin position="96"/>
        <end position="114"/>
    </location>
</feature>
<keyword evidence="3" id="KW-0813">Transport</keyword>
<evidence type="ECO:0000259" key="10">
    <source>
        <dbReference type="PROSITE" id="PS50850"/>
    </source>
</evidence>
<protein>
    <recommendedName>
        <fullName evidence="10">Major facilitator superfamily (MFS) profile domain-containing protein</fullName>
    </recommendedName>
</protein>
<dbReference type="Pfam" id="PF07690">
    <property type="entry name" value="MFS_1"/>
    <property type="match status" value="1"/>
</dbReference>
<dbReference type="GO" id="GO:0005886">
    <property type="term" value="C:plasma membrane"/>
    <property type="evidence" value="ECO:0007669"/>
    <property type="project" value="UniProtKB-SubCell"/>
</dbReference>
<keyword evidence="7 9" id="KW-1133">Transmembrane helix</keyword>
<dbReference type="Gene3D" id="1.20.1250.20">
    <property type="entry name" value="MFS general substrate transporter like domains"/>
    <property type="match status" value="2"/>
</dbReference>
<keyword evidence="4" id="KW-1003">Cell membrane</keyword>
<evidence type="ECO:0000256" key="1">
    <source>
        <dbReference type="ARBA" id="ARBA00004651"/>
    </source>
</evidence>
<keyword evidence="6" id="KW-0769">Symport</keyword>
<dbReference type="OrthoDB" id="9783227at2"/>
<feature type="transmembrane region" description="Helical" evidence="9">
    <location>
        <begin position="25"/>
        <end position="49"/>
    </location>
</feature>
<keyword evidence="8 9" id="KW-0472">Membrane</keyword>
<evidence type="ECO:0000256" key="4">
    <source>
        <dbReference type="ARBA" id="ARBA00022475"/>
    </source>
</evidence>
<dbReference type="RefSeq" id="WP_069692942.1">
    <property type="nucleotide sequence ID" value="NZ_CP017147.1"/>
</dbReference>
<dbReference type="InterPro" id="IPR051084">
    <property type="entry name" value="H+-coupled_symporters"/>
</dbReference>
<dbReference type="InterPro" id="IPR005829">
    <property type="entry name" value="Sugar_transporter_CS"/>
</dbReference>
<evidence type="ECO:0000256" key="8">
    <source>
        <dbReference type="ARBA" id="ARBA00023136"/>
    </source>
</evidence>
<dbReference type="PROSITE" id="PS00216">
    <property type="entry name" value="SUGAR_TRANSPORT_1"/>
    <property type="match status" value="1"/>
</dbReference>
<dbReference type="KEGG" id="bvv:BHK69_27855"/>
<dbReference type="InterPro" id="IPR011701">
    <property type="entry name" value="MFS"/>
</dbReference>
<evidence type="ECO:0000256" key="6">
    <source>
        <dbReference type="ARBA" id="ARBA00022847"/>
    </source>
</evidence>
<feature type="domain" description="Major facilitator superfamily (MFS) profile" evidence="10">
    <location>
        <begin position="24"/>
        <end position="429"/>
    </location>
</feature>
<dbReference type="GO" id="GO:0015293">
    <property type="term" value="F:symporter activity"/>
    <property type="evidence" value="ECO:0007669"/>
    <property type="project" value="UniProtKB-KW"/>
</dbReference>
<feature type="transmembrane region" description="Helical" evidence="9">
    <location>
        <begin position="61"/>
        <end position="84"/>
    </location>
</feature>
<dbReference type="Proteomes" id="UP000094969">
    <property type="component" value="Chromosome"/>
</dbReference>
<feature type="transmembrane region" description="Helical" evidence="9">
    <location>
        <begin position="407"/>
        <end position="424"/>
    </location>
</feature>
<dbReference type="PANTHER" id="PTHR43528">
    <property type="entry name" value="ALPHA-KETOGLUTARATE PERMEASE"/>
    <property type="match status" value="1"/>
</dbReference>
<reference evidence="11 12" key="1">
    <citation type="journal article" date="2015" name="Antonie Van Leeuwenhoek">
        <title>Bosea vaviloviae sp. nov., a new species of slow-growing rhizobia isolated from nodules of the relict species Vavilovia formosa (Stev.) Fed.</title>
        <authorList>
            <person name="Safronova V.I."/>
            <person name="Kuznetsova I.G."/>
            <person name="Sazanova A.L."/>
            <person name="Kimeklis A.K."/>
            <person name="Belimov A.A."/>
            <person name="Andronov E.E."/>
            <person name="Pinaev A.G."/>
            <person name="Chizhevskaya E.P."/>
            <person name="Pukhaev A.R."/>
            <person name="Popov K.P."/>
            <person name="Willems A."/>
            <person name="Tikhonovich I.A."/>
        </authorList>
    </citation>
    <scope>NUCLEOTIDE SEQUENCE [LARGE SCALE GENOMIC DNA]</scope>
    <source>
        <strain evidence="11 12">Vaf18</strain>
    </source>
</reference>
<sequence>MTDIALTPPVALTQTERDRAIRRTVLAGSIGAVFEWYDLVIYAMFVPVFAKLFFPTADPTVGILLGLGTFASAWLVRPLGAMVIGAYADKAGRKPAMVLSALLMMVGTGVTAILPTYATIGLAAPVLLILARMVQGFSAGGEFGSVTALMAEQDPKRAGFYASIQWACSGFSVLLASLSAYAVNTLLTPEQVLAWGWRIPFIFGVMIGPVAWYIRKRAQESPLFTTTEHAKNPLREIAAHDKRIVLIGAGVVAAGAAGSFMNQYMPTFAITTLKLTTEQALIGTMVAGLINTVMPVMFGHLSDKVGRIPVMLVFAVIGLLMTYPLFIWLVQEPTLAKLVTIQALLAFVMYSGYFATAPALLSDLFQVRRRTTGISLSYVLGQLLFGGVTPLVAAALVAQTGDRTSPGIYLTAIIMLSIISLWFCRRLGVR</sequence>
<organism evidence="11 12">
    <name type="scientific">Bosea vaviloviae</name>
    <dbReference type="NCBI Taxonomy" id="1526658"/>
    <lineage>
        <taxon>Bacteria</taxon>
        <taxon>Pseudomonadati</taxon>
        <taxon>Pseudomonadota</taxon>
        <taxon>Alphaproteobacteria</taxon>
        <taxon>Hyphomicrobiales</taxon>
        <taxon>Boseaceae</taxon>
        <taxon>Bosea</taxon>
    </lineage>
</organism>
<feature type="transmembrane region" description="Helical" evidence="9">
    <location>
        <begin position="195"/>
        <end position="214"/>
    </location>
</feature>
<evidence type="ECO:0000256" key="2">
    <source>
        <dbReference type="ARBA" id="ARBA00008240"/>
    </source>
</evidence>
<feature type="transmembrane region" description="Helical" evidence="9">
    <location>
        <begin position="341"/>
        <end position="361"/>
    </location>
</feature>
<evidence type="ECO:0000313" key="11">
    <source>
        <dbReference type="EMBL" id="AOO83748.1"/>
    </source>
</evidence>
<dbReference type="EMBL" id="CP017147">
    <property type="protein sequence ID" value="AOO83748.1"/>
    <property type="molecule type" value="Genomic_DNA"/>
</dbReference>
<gene>
    <name evidence="11" type="ORF">BHK69_27855</name>
</gene>
<dbReference type="InterPro" id="IPR036259">
    <property type="entry name" value="MFS_trans_sf"/>
</dbReference>
<accession>A0A1D7U8P2</accession>
<dbReference type="PROSITE" id="PS50850">
    <property type="entry name" value="MFS"/>
    <property type="match status" value="1"/>
</dbReference>
<evidence type="ECO:0000256" key="5">
    <source>
        <dbReference type="ARBA" id="ARBA00022692"/>
    </source>
</evidence>
<evidence type="ECO:0000256" key="9">
    <source>
        <dbReference type="SAM" id="Phobius"/>
    </source>
</evidence>
<feature type="transmembrane region" description="Helical" evidence="9">
    <location>
        <begin position="281"/>
        <end position="298"/>
    </location>
</feature>